<dbReference type="EMBL" id="FOUM01000002">
    <property type="protein sequence ID" value="SFM28686.1"/>
    <property type="molecule type" value="Genomic_DNA"/>
</dbReference>
<reference evidence="5" key="1">
    <citation type="submission" date="2016-10" db="EMBL/GenBank/DDBJ databases">
        <authorList>
            <person name="Varghese N."/>
            <person name="Submissions S."/>
        </authorList>
    </citation>
    <scope>NUCLEOTIDE SEQUENCE [LARGE SCALE GENOMIC DNA]</scope>
    <source>
        <strain evidence="5">NLAE-zl-C202</strain>
    </source>
</reference>
<dbReference type="Proteomes" id="UP000183040">
    <property type="component" value="Unassembled WGS sequence"/>
</dbReference>
<accession>A0A174FQ66</accession>
<protein>
    <submittedName>
        <fullName evidence="2">Uncharacterized protein</fullName>
    </submittedName>
</protein>
<keyword evidence="1" id="KW-0472">Membrane</keyword>
<name>A0A174FQ66_9BACE</name>
<dbReference type="EMBL" id="FNRP01000011">
    <property type="protein sequence ID" value="SEA72490.1"/>
    <property type="molecule type" value="Genomic_DNA"/>
</dbReference>
<proteinExistence type="predicted"/>
<evidence type="ECO:0000313" key="2">
    <source>
        <dbReference type="EMBL" id="SEA72490.1"/>
    </source>
</evidence>
<organism evidence="2 4">
    <name type="scientific">Bacteroides xylanisolvens</name>
    <dbReference type="NCBI Taxonomy" id="371601"/>
    <lineage>
        <taxon>Bacteria</taxon>
        <taxon>Pseudomonadati</taxon>
        <taxon>Bacteroidota</taxon>
        <taxon>Bacteroidia</taxon>
        <taxon>Bacteroidales</taxon>
        <taxon>Bacteroidaceae</taxon>
        <taxon>Bacteroides</taxon>
    </lineage>
</organism>
<evidence type="ECO:0000313" key="3">
    <source>
        <dbReference type="EMBL" id="SFM28686.1"/>
    </source>
</evidence>
<keyword evidence="1" id="KW-1133">Transmembrane helix</keyword>
<dbReference type="AlphaFoldDB" id="A0A174FQ66"/>
<keyword evidence="1" id="KW-0812">Transmembrane</keyword>
<gene>
    <name evidence="2" type="ORF">SAMN04487924_111123</name>
    <name evidence="3" type="ORF">SAMN05216250_102177</name>
</gene>
<sequence length="48" mass="5689">MTYAFVVGHTLFTLSCSFVSICMLMSYIYNFSLFSHFCTFVREYYFGL</sequence>
<evidence type="ECO:0000256" key="1">
    <source>
        <dbReference type="SAM" id="Phobius"/>
    </source>
</evidence>
<evidence type="ECO:0000313" key="5">
    <source>
        <dbReference type="Proteomes" id="UP000183766"/>
    </source>
</evidence>
<feature type="transmembrane region" description="Helical" evidence="1">
    <location>
        <begin position="6"/>
        <end position="29"/>
    </location>
</feature>
<dbReference type="Proteomes" id="UP000183766">
    <property type="component" value="Unassembled WGS sequence"/>
</dbReference>
<reference evidence="2 4" key="2">
    <citation type="submission" date="2016-10" db="EMBL/GenBank/DDBJ databases">
        <authorList>
            <person name="de Groot N.N."/>
        </authorList>
    </citation>
    <scope>NUCLEOTIDE SEQUENCE [LARGE SCALE GENOMIC DNA]</scope>
    <source>
        <strain evidence="3">NLAE-zl-C202</strain>
        <strain evidence="2 4">NLAE-zl-G339</strain>
    </source>
</reference>
<evidence type="ECO:0000313" key="4">
    <source>
        <dbReference type="Proteomes" id="UP000183040"/>
    </source>
</evidence>